<feature type="non-terminal residue" evidence="2">
    <location>
        <position position="1"/>
    </location>
</feature>
<dbReference type="GO" id="GO:0006418">
    <property type="term" value="P:tRNA aminoacylation for protein translation"/>
    <property type="evidence" value="ECO:0007669"/>
    <property type="project" value="InterPro"/>
</dbReference>
<gene>
    <name evidence="2" type="ORF">B1B_15863</name>
</gene>
<name>T1ABM7_9ZZZZ</name>
<dbReference type="EMBL" id="AUZY01010551">
    <property type="protein sequence ID" value="EQD38314.1"/>
    <property type="molecule type" value="Genomic_DNA"/>
</dbReference>
<reference evidence="2" key="1">
    <citation type="submission" date="2013-08" db="EMBL/GenBank/DDBJ databases">
        <authorList>
            <person name="Mendez C."/>
            <person name="Richter M."/>
            <person name="Ferrer M."/>
            <person name="Sanchez J."/>
        </authorList>
    </citation>
    <scope>NUCLEOTIDE SEQUENCE</scope>
</reference>
<dbReference type="SUPFAM" id="SSF47323">
    <property type="entry name" value="Anticodon-binding domain of a subclass of class I aminoacyl-tRNA synthetases"/>
    <property type="match status" value="1"/>
</dbReference>
<protein>
    <submittedName>
        <fullName evidence="2">Cysteine--tRNA ligase</fullName>
    </submittedName>
</protein>
<dbReference type="Pfam" id="PF23493">
    <property type="entry name" value="CysS_C"/>
    <property type="match status" value="1"/>
</dbReference>
<organism evidence="2">
    <name type="scientific">mine drainage metagenome</name>
    <dbReference type="NCBI Taxonomy" id="410659"/>
    <lineage>
        <taxon>unclassified sequences</taxon>
        <taxon>metagenomes</taxon>
        <taxon>ecological metagenomes</taxon>
    </lineage>
</organism>
<accession>T1ABM7</accession>
<comment type="caution">
    <text evidence="2">The sequence shown here is derived from an EMBL/GenBank/DDBJ whole genome shotgun (WGS) entry which is preliminary data.</text>
</comment>
<feature type="domain" description="Cysteinyl-tRNA ligase anticodon binding" evidence="1">
    <location>
        <begin position="144"/>
        <end position="189"/>
    </location>
</feature>
<evidence type="ECO:0000313" key="2">
    <source>
        <dbReference type="EMBL" id="EQD38314.1"/>
    </source>
</evidence>
<keyword evidence="2" id="KW-0436">Ligase</keyword>
<dbReference type="InterPro" id="IPR009080">
    <property type="entry name" value="tRNAsynth_Ia_anticodon-bd"/>
</dbReference>
<reference evidence="2" key="2">
    <citation type="journal article" date="2014" name="ISME J.">
        <title>Microbial stratification in low pH oxic and suboxic macroscopic growths along an acid mine drainage.</title>
        <authorList>
            <person name="Mendez-Garcia C."/>
            <person name="Mesa V."/>
            <person name="Sprenger R.R."/>
            <person name="Richter M."/>
            <person name="Diez M.S."/>
            <person name="Solano J."/>
            <person name="Bargiela R."/>
            <person name="Golyshina O.V."/>
            <person name="Manteca A."/>
            <person name="Ramos J.L."/>
            <person name="Gallego J.R."/>
            <person name="Llorente I."/>
            <person name="Martins Dos Santos V.A."/>
            <person name="Jensen O.N."/>
            <person name="Pelaez A.I."/>
            <person name="Sanchez J."/>
            <person name="Ferrer M."/>
        </authorList>
    </citation>
    <scope>NUCLEOTIDE SEQUENCE</scope>
</reference>
<dbReference type="GO" id="GO:0004812">
    <property type="term" value="F:aminoacyl-tRNA ligase activity"/>
    <property type="evidence" value="ECO:0007669"/>
    <property type="project" value="InterPro"/>
</dbReference>
<dbReference type="Gene3D" id="1.20.120.1910">
    <property type="entry name" value="Cysteine-tRNA ligase, C-terminal anti-codon recognition domain"/>
    <property type="match status" value="1"/>
</dbReference>
<dbReference type="AlphaFoldDB" id="T1ABM7"/>
<proteinExistence type="predicted"/>
<sequence>DRVRFFLLSGLYRSPLEFAGEESFAEAGRGLERLRVPYDRLRVLRADAENGGADHRRALGPSSQAASGRAVEAIRGALAEDFNVRQAVAEMFAWGREVNGLLQGGESFTAGDLDLLIEPFRFADESLGFLELSQQMAPSFAPPPEISALVDLALRARESARRRGDFGEADRIREELSSAGFRLEDTPQGPRW</sequence>
<evidence type="ECO:0000259" key="1">
    <source>
        <dbReference type="Pfam" id="PF23493"/>
    </source>
</evidence>
<dbReference type="GO" id="GO:0005524">
    <property type="term" value="F:ATP binding"/>
    <property type="evidence" value="ECO:0007669"/>
    <property type="project" value="InterPro"/>
</dbReference>
<feature type="non-terminal residue" evidence="2">
    <location>
        <position position="192"/>
    </location>
</feature>
<dbReference type="InterPro" id="IPR056411">
    <property type="entry name" value="CysS_C"/>
</dbReference>